<organism evidence="2 3">
    <name type="scientific">Silurus meridionalis</name>
    <name type="common">Southern catfish</name>
    <name type="synonym">Silurus soldatovi meridionalis</name>
    <dbReference type="NCBI Taxonomy" id="175797"/>
    <lineage>
        <taxon>Eukaryota</taxon>
        <taxon>Metazoa</taxon>
        <taxon>Chordata</taxon>
        <taxon>Craniata</taxon>
        <taxon>Vertebrata</taxon>
        <taxon>Euteleostomi</taxon>
        <taxon>Actinopterygii</taxon>
        <taxon>Neopterygii</taxon>
        <taxon>Teleostei</taxon>
        <taxon>Ostariophysi</taxon>
        <taxon>Siluriformes</taxon>
        <taxon>Siluridae</taxon>
        <taxon>Silurus</taxon>
    </lineage>
</organism>
<feature type="compositionally biased region" description="Polar residues" evidence="1">
    <location>
        <begin position="1"/>
        <end position="18"/>
    </location>
</feature>
<dbReference type="EMBL" id="JABFDY010000012">
    <property type="protein sequence ID" value="KAF7699925.1"/>
    <property type="molecule type" value="Genomic_DNA"/>
</dbReference>
<protein>
    <submittedName>
        <fullName evidence="2">Uncharacterized protein</fullName>
    </submittedName>
</protein>
<comment type="caution">
    <text evidence="2">The sequence shown here is derived from an EMBL/GenBank/DDBJ whole genome shotgun (WGS) entry which is preliminary data.</text>
</comment>
<evidence type="ECO:0000313" key="3">
    <source>
        <dbReference type="Proteomes" id="UP000606274"/>
    </source>
</evidence>
<evidence type="ECO:0000313" key="2">
    <source>
        <dbReference type="EMBL" id="KAF7699925.1"/>
    </source>
</evidence>
<dbReference type="AlphaFoldDB" id="A0A8T0B350"/>
<accession>A0A8T0B350</accession>
<sequence>MNGKGSTASCSSGNNKAENTGEFCDDSPPKKMKASGAISAPEDGAGGFKAAWSDAVKTSISCSQNTQRFCESEQHWTLRRFRS</sequence>
<proteinExistence type="predicted"/>
<evidence type="ECO:0000256" key="1">
    <source>
        <dbReference type="SAM" id="MobiDB-lite"/>
    </source>
</evidence>
<name>A0A8T0B350_SILME</name>
<gene>
    <name evidence="2" type="ORF">HF521_002883</name>
</gene>
<keyword evidence="3" id="KW-1185">Reference proteome</keyword>
<reference evidence="2" key="1">
    <citation type="submission" date="2020-08" db="EMBL/GenBank/DDBJ databases">
        <title>Chromosome-level assembly of Southern catfish (Silurus meridionalis) provides insights into visual adaptation to the nocturnal and benthic lifestyles.</title>
        <authorList>
            <person name="Zhang Y."/>
            <person name="Wang D."/>
            <person name="Peng Z."/>
        </authorList>
    </citation>
    <scope>NUCLEOTIDE SEQUENCE</scope>
    <source>
        <strain evidence="2">SWU-2019-XX</strain>
        <tissue evidence="2">Muscle</tissue>
    </source>
</reference>
<dbReference type="Proteomes" id="UP000606274">
    <property type="component" value="Unassembled WGS sequence"/>
</dbReference>
<feature type="region of interest" description="Disordered" evidence="1">
    <location>
        <begin position="1"/>
        <end position="48"/>
    </location>
</feature>